<dbReference type="AlphaFoldDB" id="A0A0K2T2X6"/>
<sequence>MHSQSKNKNIIDKNIEQRRAATLELSTRGKSPSEMSKLLSCNSCTVYRVTVRSTPKASTRSSSKPK</sequence>
<reference evidence="1" key="1">
    <citation type="submission" date="2014-05" db="EMBL/GenBank/DDBJ databases">
        <authorList>
            <person name="Chronopoulou M."/>
        </authorList>
    </citation>
    <scope>NUCLEOTIDE SEQUENCE</scope>
    <source>
        <tissue evidence="1">Whole organism</tissue>
    </source>
</reference>
<dbReference type="EMBL" id="HACA01002571">
    <property type="protein sequence ID" value="CDW19932.1"/>
    <property type="molecule type" value="Transcribed_RNA"/>
</dbReference>
<name>A0A0K2T2X6_LEPSM</name>
<protein>
    <submittedName>
        <fullName evidence="1">Uncharacterized protein</fullName>
    </submittedName>
</protein>
<proteinExistence type="predicted"/>
<evidence type="ECO:0000313" key="1">
    <source>
        <dbReference type="EMBL" id="CDW19932.1"/>
    </source>
</evidence>
<accession>A0A0K2T2X6</accession>
<organism evidence="1">
    <name type="scientific">Lepeophtheirus salmonis</name>
    <name type="common">Salmon louse</name>
    <name type="synonym">Caligus salmonis</name>
    <dbReference type="NCBI Taxonomy" id="72036"/>
    <lineage>
        <taxon>Eukaryota</taxon>
        <taxon>Metazoa</taxon>
        <taxon>Ecdysozoa</taxon>
        <taxon>Arthropoda</taxon>
        <taxon>Crustacea</taxon>
        <taxon>Multicrustacea</taxon>
        <taxon>Hexanauplia</taxon>
        <taxon>Copepoda</taxon>
        <taxon>Siphonostomatoida</taxon>
        <taxon>Caligidae</taxon>
        <taxon>Lepeophtheirus</taxon>
    </lineage>
</organism>